<dbReference type="Proteomes" id="UP000825381">
    <property type="component" value="Chromosome"/>
</dbReference>
<evidence type="ECO:0000313" key="3">
    <source>
        <dbReference type="Proteomes" id="UP000825381"/>
    </source>
</evidence>
<organism evidence="2 3">
    <name type="scientific">Flavobacterium litorale</name>
    <dbReference type="NCBI Taxonomy" id="2856519"/>
    <lineage>
        <taxon>Bacteria</taxon>
        <taxon>Pseudomonadati</taxon>
        <taxon>Bacteroidota</taxon>
        <taxon>Flavobacteriia</taxon>
        <taxon>Flavobacteriales</taxon>
        <taxon>Flavobacteriaceae</taxon>
        <taxon>Flavobacterium</taxon>
    </lineage>
</organism>
<evidence type="ECO:0000313" key="2">
    <source>
        <dbReference type="EMBL" id="QYJ68718.1"/>
    </source>
</evidence>
<evidence type="ECO:0000256" key="1">
    <source>
        <dbReference type="ARBA" id="ARBA00093770"/>
    </source>
</evidence>
<comment type="similarity">
    <text evidence="1">Belongs to the Rv0495c family.</text>
</comment>
<accession>A0ABX8V794</accession>
<keyword evidence="3" id="KW-1185">Reference proteome</keyword>
<dbReference type="InterPro" id="IPR021458">
    <property type="entry name" value="Rv0495c"/>
</dbReference>
<name>A0ABX8V794_9FLAO</name>
<sequence>MFQLGKTIVSEDILENEFVCNLSACKGACCVDGDAGAPLSEEETKILEGVYPKVKPFLRKEGIAAIESQGVWVNGTDGDLETPLINNKDCAYVIFDGSTALCGIEQAYNQGLVSWKKPVSCHLYPIRVKDFTEFAAVNYDRWDICSAACTLGKELQVPLYKFVKEALIRRFGEDWYTELEKVAAELQDNPVQKRR</sequence>
<proteinExistence type="inferred from homology"/>
<reference evidence="2 3" key="1">
    <citation type="submission" date="2021-07" db="EMBL/GenBank/DDBJ databases">
        <title>Flavobacterium WSW3-B6 sp.nov, isolated from seaweed.</title>
        <authorList>
            <person name="Muhammad N."/>
            <person name="Ho H."/>
            <person name="Lee Y.-J."/>
            <person name="Nguyen T."/>
            <person name="Ho J."/>
            <person name="Kim S.-G."/>
        </authorList>
    </citation>
    <scope>NUCLEOTIDE SEQUENCE [LARGE SCALE GENOMIC DNA]</scope>
    <source>
        <strain evidence="2 3">WSW3-B6</strain>
    </source>
</reference>
<gene>
    <name evidence="2" type="ORF">K1I41_02225</name>
</gene>
<protein>
    <submittedName>
        <fullName evidence="2">DUF3109 family protein</fullName>
    </submittedName>
</protein>
<dbReference type="Pfam" id="PF11307">
    <property type="entry name" value="DUF3109"/>
    <property type="match status" value="1"/>
</dbReference>
<dbReference type="EMBL" id="CP080429">
    <property type="protein sequence ID" value="QYJ68718.1"/>
    <property type="molecule type" value="Genomic_DNA"/>
</dbReference>
<dbReference type="RefSeq" id="WP_220641057.1">
    <property type="nucleotide sequence ID" value="NZ_CP080429.1"/>
</dbReference>